<feature type="compositionally biased region" description="Acidic residues" evidence="7">
    <location>
        <begin position="1226"/>
        <end position="1248"/>
    </location>
</feature>
<dbReference type="InterPro" id="IPR036097">
    <property type="entry name" value="HisK_dim/P_sf"/>
</dbReference>
<accession>A0ABR3TR95</accession>
<dbReference type="EC" id="2.7.13.3" evidence="2"/>
<feature type="compositionally biased region" description="Polar residues" evidence="7">
    <location>
        <begin position="258"/>
        <end position="269"/>
    </location>
</feature>
<dbReference type="InterPro" id="IPR011006">
    <property type="entry name" value="CheY-like_superfamily"/>
</dbReference>
<dbReference type="InterPro" id="IPR001789">
    <property type="entry name" value="Sig_transdc_resp-reg_receiver"/>
</dbReference>
<feature type="region of interest" description="Disordered" evidence="7">
    <location>
        <begin position="1133"/>
        <end position="1323"/>
    </location>
</feature>
<dbReference type="Gene3D" id="3.30.565.10">
    <property type="entry name" value="Histidine kinase-like ATPase, C-terminal domain"/>
    <property type="match status" value="1"/>
</dbReference>
<dbReference type="Pfam" id="PF00512">
    <property type="entry name" value="HisKA"/>
    <property type="match status" value="1"/>
</dbReference>
<feature type="compositionally biased region" description="Basic and acidic residues" evidence="7">
    <location>
        <begin position="1157"/>
        <end position="1167"/>
    </location>
</feature>
<feature type="domain" description="Histidine kinase" evidence="8">
    <location>
        <begin position="510"/>
        <end position="777"/>
    </location>
</feature>
<sequence>MTTASRSHLAAERARESDVCSYHPPALSIPDLRSQLASGSDTTLPPPTHGPRPSQDAVLTALAQLGALRLNAAHALVSLVDSQSQIVLAEATQNTPLSGAADALWLGSAVIPRACGVCEHVLDEPALVVDDLLLDARFQSRSFVQAAPHFRFYAGVPLKTPAGSVIGVYSIFDTSPRHGLAETQLQFLQDVAAAVVSYLGVSKAHDTNRKAEHMIRGLASFVTGAADLQASTELDMPRAPENPSIASPLPPRTPQLEGYTTPSDESQGTEQEEDLQDSILPSGAKRMFARAANIMRESSALSGVIFFDASMANTLPTGHTPPQTSSDDSDTERSTLYATSNADESSGSNPSSSSSTSHQPTCKILGFADSSRSSRDGSRIRKDYLMLTESSLRKFLMRHPNGKIFNIARQTTDDIPMKRSNKGRTRRSTAVDAIIDVAHNARSAAIIPLWDYNRQRWFAGCLCWVTDPRRVLTYGSDLLYLRGFCQSIMAEMSRIDAAAVDKARTTFIESMSHELRSPLHGILGGVEYLQSMQLDTFQANVVYSISMCGRTLLDTVQNVLEYSKINEFTGPYAKSASSGALRLRRSSTGPLGSNPSIDLCRLTEETVEAIFAGQSYNLSSPQPNDEEDYFSDGASPVTPLTKSVRKAVRVVLDLPARDSWTFGIQPGIWRRILMNVFGNALRFTETGFVRVALFANDISDTESELLLTISDSGIGMSAKYVQDGLFKPFSQENPFSVGTGLGMSIVQRLVQSLGGEVIVKSKVRSGTTVQIRVVLSKRIPVDDDFEFSVAARARCMNVAVIKNGILEGSESRELLRVSEGQFHDCLTDNLRTWFGVNVSTSRDNIDDYSSQLVIYPGPSFNSIFKARKRRGVSVVIAVDGIEAATLRTDPRIKSGWIEVITQPCGPSKLARILDRYMSRLDPESNAPLRPDITISPAPGTVESSLPFRRQSTSPQKSPNPGTSSASEPASKEDDDHPVHETPAPLPHQPAQTQNLSASISSNSSSSVATPPSNSSTASQLYHRQMHEEMEKQRSLLSPPPAVLPSIAITASPGNNSKKDILIVDDNPLNLRLLSAFLTKAGFERHTSAPNGLEALNLFKQDPKRWAAVLMDISMPVMDGVTATREIRAWEQRINPTAVGGESGGSRADQLRTLKRSTSSEDSKETVRRWNNGAAEAGAGDELLDEASSPPVPDEEGEGEGKGDVASADVPSPAASPATSPLPVSSPEDEDEAQRDNGDGDGPDAEQQLEEPAAQPAAPTESPPLPPGMSYVALDDGDDPPSDADDNDHDHPSSCSSSPPAPPLPETPAGVAVAESPTPTAPGPFAELAADRVQIIVITGLGSATARFEAINAGADVFMTKPIKFGMLMKTLRGRVAA</sequence>
<dbReference type="Gene3D" id="1.10.287.130">
    <property type="match status" value="1"/>
</dbReference>
<evidence type="ECO:0000259" key="9">
    <source>
        <dbReference type="PROSITE" id="PS50110"/>
    </source>
</evidence>
<evidence type="ECO:0000256" key="5">
    <source>
        <dbReference type="ARBA" id="ARBA00022777"/>
    </source>
</evidence>
<dbReference type="Gene3D" id="3.40.50.2300">
    <property type="match status" value="2"/>
</dbReference>
<dbReference type="EMBL" id="JAKEKT020000033">
    <property type="protein sequence ID" value="KAL1642384.1"/>
    <property type="molecule type" value="Genomic_DNA"/>
</dbReference>
<dbReference type="PANTHER" id="PTHR43047:SF72">
    <property type="entry name" value="OSMOSENSING HISTIDINE PROTEIN KINASE SLN1"/>
    <property type="match status" value="1"/>
</dbReference>
<keyword evidence="11" id="KW-1185">Reference proteome</keyword>
<dbReference type="CDD" id="cd17546">
    <property type="entry name" value="REC_hyHK_CKI1_RcsC-like"/>
    <property type="match status" value="1"/>
</dbReference>
<dbReference type="InterPro" id="IPR036890">
    <property type="entry name" value="HATPase_C_sf"/>
</dbReference>
<dbReference type="PROSITE" id="PS50110">
    <property type="entry name" value="RESPONSE_REGULATORY"/>
    <property type="match status" value="1"/>
</dbReference>
<dbReference type="SUPFAM" id="SSF52172">
    <property type="entry name" value="CheY-like"/>
    <property type="match status" value="2"/>
</dbReference>
<reference evidence="10 11" key="1">
    <citation type="journal article" date="2023" name="Plant Dis.">
        <title>First Report of Diplodia intermedia Causing Canker and Dieback Diseases on Apple Trees in Canada.</title>
        <authorList>
            <person name="Ellouze W."/>
            <person name="Ilyukhin E."/>
            <person name="Sulman M."/>
            <person name="Ali S."/>
        </authorList>
    </citation>
    <scope>NUCLEOTIDE SEQUENCE [LARGE SCALE GENOMIC DNA]</scope>
    <source>
        <strain evidence="10 11">M45-28</strain>
    </source>
</reference>
<proteinExistence type="predicted"/>
<feature type="compositionally biased region" description="Low complexity" evidence="7">
    <location>
        <begin position="345"/>
        <end position="357"/>
    </location>
</feature>
<dbReference type="InterPro" id="IPR005467">
    <property type="entry name" value="His_kinase_dom"/>
</dbReference>
<evidence type="ECO:0000256" key="3">
    <source>
        <dbReference type="ARBA" id="ARBA00022553"/>
    </source>
</evidence>
<dbReference type="Gene3D" id="3.30.450.40">
    <property type="match status" value="1"/>
</dbReference>
<dbReference type="Proteomes" id="UP001521184">
    <property type="component" value="Unassembled WGS sequence"/>
</dbReference>
<feature type="region of interest" description="Disordered" evidence="7">
    <location>
        <begin position="235"/>
        <end position="280"/>
    </location>
</feature>
<evidence type="ECO:0000256" key="2">
    <source>
        <dbReference type="ARBA" id="ARBA00012438"/>
    </source>
</evidence>
<dbReference type="PRINTS" id="PR00344">
    <property type="entry name" value="BCTRLSENSOR"/>
</dbReference>
<dbReference type="InterPro" id="IPR003594">
    <property type="entry name" value="HATPase_dom"/>
</dbReference>
<gene>
    <name evidence="10" type="ORF">SLS58_005458</name>
</gene>
<dbReference type="CDD" id="cd00082">
    <property type="entry name" value="HisKA"/>
    <property type="match status" value="1"/>
</dbReference>
<dbReference type="SMART" id="SM00388">
    <property type="entry name" value="HisKA"/>
    <property type="match status" value="1"/>
</dbReference>
<keyword evidence="3 6" id="KW-0597">Phosphoprotein</keyword>
<evidence type="ECO:0000256" key="6">
    <source>
        <dbReference type="PROSITE-ProRule" id="PRU00169"/>
    </source>
</evidence>
<feature type="region of interest" description="Disordered" evidence="7">
    <location>
        <begin position="315"/>
        <end position="376"/>
    </location>
</feature>
<feature type="compositionally biased region" description="Basic and acidic residues" evidence="7">
    <location>
        <begin position="969"/>
        <end position="979"/>
    </location>
</feature>
<dbReference type="PROSITE" id="PS50109">
    <property type="entry name" value="HIS_KIN"/>
    <property type="match status" value="1"/>
</dbReference>
<evidence type="ECO:0000313" key="11">
    <source>
        <dbReference type="Proteomes" id="UP001521184"/>
    </source>
</evidence>
<evidence type="ECO:0000259" key="8">
    <source>
        <dbReference type="PROSITE" id="PS50109"/>
    </source>
</evidence>
<dbReference type="SMART" id="SM00448">
    <property type="entry name" value="REC"/>
    <property type="match status" value="1"/>
</dbReference>
<evidence type="ECO:0000256" key="7">
    <source>
        <dbReference type="SAM" id="MobiDB-lite"/>
    </source>
</evidence>
<dbReference type="InterPro" id="IPR029016">
    <property type="entry name" value="GAF-like_dom_sf"/>
</dbReference>
<name>A0ABR3TR95_9PEZI</name>
<feature type="compositionally biased region" description="Polar residues" evidence="7">
    <location>
        <begin position="949"/>
        <end position="967"/>
    </location>
</feature>
<feature type="compositionally biased region" description="Low complexity" evidence="7">
    <location>
        <begin position="1204"/>
        <end position="1225"/>
    </location>
</feature>
<comment type="catalytic activity">
    <reaction evidence="1">
        <text>ATP + protein L-histidine = ADP + protein N-phospho-L-histidine.</text>
        <dbReference type="EC" id="2.7.13.3"/>
    </reaction>
</comment>
<organism evidence="10 11">
    <name type="scientific">Diplodia intermedia</name>
    <dbReference type="NCBI Taxonomy" id="856260"/>
    <lineage>
        <taxon>Eukaryota</taxon>
        <taxon>Fungi</taxon>
        <taxon>Dikarya</taxon>
        <taxon>Ascomycota</taxon>
        <taxon>Pezizomycotina</taxon>
        <taxon>Dothideomycetes</taxon>
        <taxon>Dothideomycetes incertae sedis</taxon>
        <taxon>Botryosphaeriales</taxon>
        <taxon>Botryosphaeriaceae</taxon>
        <taxon>Diplodia</taxon>
    </lineage>
</organism>
<feature type="compositionally biased region" description="Acidic residues" evidence="7">
    <location>
        <begin position="1274"/>
        <end position="1286"/>
    </location>
</feature>
<dbReference type="SUPFAM" id="SSF55874">
    <property type="entry name" value="ATPase domain of HSP90 chaperone/DNA topoisomerase II/histidine kinase"/>
    <property type="match status" value="1"/>
</dbReference>
<evidence type="ECO:0000256" key="4">
    <source>
        <dbReference type="ARBA" id="ARBA00022679"/>
    </source>
</evidence>
<feature type="modified residue" description="4-aspartylphosphate" evidence="6">
    <location>
        <position position="1111"/>
    </location>
</feature>
<protein>
    <recommendedName>
        <fullName evidence="2">histidine kinase</fullName>
        <ecNumber evidence="2">2.7.13.3</ecNumber>
    </recommendedName>
</protein>
<dbReference type="InterPro" id="IPR004358">
    <property type="entry name" value="Sig_transdc_His_kin-like_C"/>
</dbReference>
<evidence type="ECO:0000313" key="10">
    <source>
        <dbReference type="EMBL" id="KAL1642384.1"/>
    </source>
</evidence>
<dbReference type="SUPFAM" id="SSF47384">
    <property type="entry name" value="Homodimeric domain of signal transducing histidine kinase"/>
    <property type="match status" value="1"/>
</dbReference>
<comment type="caution">
    <text evidence="10">The sequence shown here is derived from an EMBL/GenBank/DDBJ whole genome shotgun (WGS) entry which is preliminary data.</text>
</comment>
<dbReference type="InterPro" id="IPR003661">
    <property type="entry name" value="HisK_dim/P_dom"/>
</dbReference>
<feature type="compositionally biased region" description="Polar residues" evidence="7">
    <location>
        <begin position="334"/>
        <end position="344"/>
    </location>
</feature>
<dbReference type="PANTHER" id="PTHR43047">
    <property type="entry name" value="TWO-COMPONENT HISTIDINE PROTEIN KINASE"/>
    <property type="match status" value="1"/>
</dbReference>
<dbReference type="SMART" id="SM00387">
    <property type="entry name" value="HATPase_c"/>
    <property type="match status" value="1"/>
</dbReference>
<keyword evidence="4" id="KW-0808">Transferase</keyword>
<keyword evidence="5" id="KW-0418">Kinase</keyword>
<feature type="compositionally biased region" description="Low complexity" evidence="7">
    <location>
        <begin position="1249"/>
        <end position="1259"/>
    </location>
</feature>
<dbReference type="Pfam" id="PF00072">
    <property type="entry name" value="Response_reg"/>
    <property type="match status" value="1"/>
</dbReference>
<dbReference type="Pfam" id="PF02518">
    <property type="entry name" value="HATPase_c"/>
    <property type="match status" value="1"/>
</dbReference>
<feature type="compositionally biased region" description="Basic and acidic residues" evidence="7">
    <location>
        <begin position="1024"/>
        <end position="1033"/>
    </location>
</feature>
<feature type="compositionally biased region" description="Polar residues" evidence="7">
    <location>
        <begin position="315"/>
        <end position="324"/>
    </location>
</feature>
<feature type="domain" description="Response regulatory" evidence="9">
    <location>
        <begin position="1059"/>
        <end position="1375"/>
    </location>
</feature>
<dbReference type="SUPFAM" id="SSF55781">
    <property type="entry name" value="GAF domain-like"/>
    <property type="match status" value="1"/>
</dbReference>
<evidence type="ECO:0000256" key="1">
    <source>
        <dbReference type="ARBA" id="ARBA00000085"/>
    </source>
</evidence>
<feature type="region of interest" description="Disordered" evidence="7">
    <location>
        <begin position="921"/>
        <end position="1037"/>
    </location>
</feature>
<feature type="compositionally biased region" description="Low complexity" evidence="7">
    <location>
        <begin position="996"/>
        <end position="1018"/>
    </location>
</feature>